<dbReference type="InterPro" id="IPR032017">
    <property type="entry name" value="FAM76"/>
</dbReference>
<dbReference type="Proteomes" id="UP000887565">
    <property type="component" value="Unplaced"/>
</dbReference>
<dbReference type="Pfam" id="PF16046">
    <property type="entry name" value="FAM76"/>
    <property type="match status" value="1"/>
</dbReference>
<feature type="compositionally biased region" description="Low complexity" evidence="4">
    <location>
        <begin position="144"/>
        <end position="160"/>
    </location>
</feature>
<keyword evidence="5" id="KW-1185">Reference proteome</keyword>
<accession>A0A915K4Z9</accession>
<sequence>MATVKTKKDYHSANKCIYCREPCDPIDSTEYCRRCTKNEQKYGKYCQLPAAFLGKICQLCTHYVKRCGNPITCRHCKLKAAFVKPADASSSNDKKKMPLCRLCKLTYTKTLTAVNDREAERLKKRKLDNTDSKSEKAFPKRVLSSEQGSTSSTQISSTSSNRKLLLPTRKANDIDDNSVQQAKEALNEHVFTLTQLKDETLTLKRQIQAKDREIFERDKRIADLKAQAVQTDKEYQIKMTEMQKHHRNTVDILQEKIKNLTKDLAVCSRKNATVKEK</sequence>
<evidence type="ECO:0000313" key="6">
    <source>
        <dbReference type="WBParaSite" id="nRc.2.0.1.t33408-RA"/>
    </source>
</evidence>
<keyword evidence="2 3" id="KW-0175">Coiled coil</keyword>
<evidence type="ECO:0000256" key="4">
    <source>
        <dbReference type="SAM" id="MobiDB-lite"/>
    </source>
</evidence>
<feature type="coiled-coil region" evidence="3">
    <location>
        <begin position="179"/>
        <end position="213"/>
    </location>
</feature>
<feature type="coiled-coil region" evidence="3">
    <location>
        <begin position="243"/>
        <end position="270"/>
    </location>
</feature>
<proteinExistence type="inferred from homology"/>
<dbReference type="WBParaSite" id="nRc.2.0.1.t33408-RA">
    <property type="protein sequence ID" value="nRc.2.0.1.t33408-RA"/>
    <property type="gene ID" value="nRc.2.0.1.g33408"/>
</dbReference>
<comment type="similarity">
    <text evidence="1">Belongs to the FAM76 family.</text>
</comment>
<evidence type="ECO:0000313" key="5">
    <source>
        <dbReference type="Proteomes" id="UP000887565"/>
    </source>
</evidence>
<dbReference type="AlphaFoldDB" id="A0A915K4Z9"/>
<evidence type="ECO:0000256" key="2">
    <source>
        <dbReference type="ARBA" id="ARBA00023054"/>
    </source>
</evidence>
<protein>
    <submittedName>
        <fullName evidence="6">Protein FAM76A</fullName>
    </submittedName>
</protein>
<organism evidence="5 6">
    <name type="scientific">Romanomermis culicivorax</name>
    <name type="common">Nematode worm</name>
    <dbReference type="NCBI Taxonomy" id="13658"/>
    <lineage>
        <taxon>Eukaryota</taxon>
        <taxon>Metazoa</taxon>
        <taxon>Ecdysozoa</taxon>
        <taxon>Nematoda</taxon>
        <taxon>Enoplea</taxon>
        <taxon>Dorylaimia</taxon>
        <taxon>Mermithida</taxon>
        <taxon>Mermithoidea</taxon>
        <taxon>Mermithidae</taxon>
        <taxon>Romanomermis</taxon>
    </lineage>
</organism>
<reference evidence="6" key="1">
    <citation type="submission" date="2022-11" db="UniProtKB">
        <authorList>
            <consortium name="WormBaseParasite"/>
        </authorList>
    </citation>
    <scope>IDENTIFICATION</scope>
</reference>
<feature type="region of interest" description="Disordered" evidence="4">
    <location>
        <begin position="125"/>
        <end position="172"/>
    </location>
</feature>
<evidence type="ECO:0000256" key="1">
    <source>
        <dbReference type="ARBA" id="ARBA00009097"/>
    </source>
</evidence>
<evidence type="ECO:0000256" key="3">
    <source>
        <dbReference type="SAM" id="Coils"/>
    </source>
</evidence>
<name>A0A915K4Z9_ROMCU</name>
<feature type="compositionally biased region" description="Basic and acidic residues" evidence="4">
    <location>
        <begin position="125"/>
        <end position="138"/>
    </location>
</feature>
<dbReference type="OMA" id="CACAYKR"/>
<dbReference type="PANTHER" id="PTHR46176:SF1">
    <property type="entry name" value="LD21662P"/>
    <property type="match status" value="1"/>
</dbReference>
<dbReference type="PANTHER" id="PTHR46176">
    <property type="entry name" value="LD21662P"/>
    <property type="match status" value="1"/>
</dbReference>
<dbReference type="GO" id="GO:0016607">
    <property type="term" value="C:nuclear speck"/>
    <property type="evidence" value="ECO:0007669"/>
    <property type="project" value="TreeGrafter"/>
</dbReference>